<evidence type="ECO:0000313" key="3">
    <source>
        <dbReference type="Proteomes" id="UP000193738"/>
    </source>
</evidence>
<name>A0A1X1V4T0_MYCGS</name>
<feature type="region of interest" description="Disordered" evidence="1">
    <location>
        <begin position="21"/>
        <end position="43"/>
    </location>
</feature>
<reference evidence="2 3" key="1">
    <citation type="submission" date="2016-01" db="EMBL/GenBank/DDBJ databases">
        <title>The new phylogeny of the genus Mycobacterium.</title>
        <authorList>
            <person name="Tarcisio F."/>
            <person name="Conor M."/>
            <person name="Antonella G."/>
            <person name="Elisabetta G."/>
            <person name="Giulia F.S."/>
            <person name="Sara T."/>
            <person name="Anna F."/>
            <person name="Clotilde B."/>
            <person name="Roberto B."/>
            <person name="Veronica D.S."/>
            <person name="Fabio R."/>
            <person name="Monica P."/>
            <person name="Olivier J."/>
            <person name="Enrico T."/>
            <person name="Nicola S."/>
        </authorList>
    </citation>
    <scope>NUCLEOTIDE SEQUENCE [LARGE SCALE GENOMIC DNA]</scope>
    <source>
        <strain evidence="2 3">DSM 43505</strain>
    </source>
</reference>
<accession>A0A1X1V4T0</accession>
<organism evidence="2 3">
    <name type="scientific">Mycobacterium gastri</name>
    <dbReference type="NCBI Taxonomy" id="1777"/>
    <lineage>
        <taxon>Bacteria</taxon>
        <taxon>Bacillati</taxon>
        <taxon>Actinomycetota</taxon>
        <taxon>Actinomycetes</taxon>
        <taxon>Mycobacteriales</taxon>
        <taxon>Mycobacteriaceae</taxon>
        <taxon>Mycobacterium</taxon>
    </lineage>
</organism>
<evidence type="ECO:0000256" key="1">
    <source>
        <dbReference type="SAM" id="MobiDB-lite"/>
    </source>
</evidence>
<dbReference type="Proteomes" id="UP000193738">
    <property type="component" value="Unassembled WGS sequence"/>
</dbReference>
<dbReference type="AlphaFoldDB" id="A0A1X1V4T0"/>
<gene>
    <name evidence="2" type="ORF">AWC07_15025</name>
</gene>
<protein>
    <submittedName>
        <fullName evidence="2">Uncharacterized protein</fullName>
    </submittedName>
</protein>
<sequence length="87" mass="9488">MGLGVAGRIRERCCASNSECAAHNGGRSHELEVGETGPRTTLPWQIGEKRGISKPVRHKMRRNRTGVAMFEFAGAVPRHADSCRGTE</sequence>
<keyword evidence="3" id="KW-1185">Reference proteome</keyword>
<comment type="caution">
    <text evidence="2">The sequence shown here is derived from an EMBL/GenBank/DDBJ whole genome shotgun (WGS) entry which is preliminary data.</text>
</comment>
<proteinExistence type="predicted"/>
<evidence type="ECO:0000313" key="2">
    <source>
        <dbReference type="EMBL" id="ORV64106.1"/>
    </source>
</evidence>
<dbReference type="EMBL" id="LQOX01000129">
    <property type="protein sequence ID" value="ORV64106.1"/>
    <property type="molecule type" value="Genomic_DNA"/>
</dbReference>